<dbReference type="Pfam" id="PF14022">
    <property type="entry name" value="DUF4238"/>
    <property type="match status" value="1"/>
</dbReference>
<name>A0A0F9ZJY0_9BACT</name>
<accession>A0A0F9ZJY0</accession>
<organism evidence="1 2">
    <name type="scientific">candidate division WS6 bacterium GW2011_GWC1_33_20</name>
    <dbReference type="NCBI Taxonomy" id="1619089"/>
    <lineage>
        <taxon>Bacteria</taxon>
        <taxon>Candidatus Dojkabacteria</taxon>
    </lineage>
</organism>
<sequence length="261" mass="30234">MVIQYHYNPKSYLKEFAKADGGLFRYSKKNSLFEPEKGSSYKSYGSERNLYTENFEVEHMQKIDTNFCTARNHFKEYALSNKTTSVSQKDFNSLIEFISHQPFRTPGSFALLFEANTVFYSSTKSNLKEITREQFSELIKNNAQKIGSKISNSEVIIYYSNSKPFITSDNVASLYRKDNSDFSGYIDMYLNPKTHMIFPLSSSLCLWAGNKNPNPQEVEIRRAELPDKKVELFNKIIYNQATNYVYGKDKLVIENSQEEIS</sequence>
<comment type="caution">
    <text evidence="1">The sequence shown here is derived from an EMBL/GenBank/DDBJ whole genome shotgun (WGS) entry which is preliminary data.</text>
</comment>
<evidence type="ECO:0000313" key="2">
    <source>
        <dbReference type="Proteomes" id="UP000034302"/>
    </source>
</evidence>
<dbReference type="AlphaFoldDB" id="A0A0F9ZJY0"/>
<protein>
    <recommendedName>
        <fullName evidence="3">DUF4238 domain-containing protein</fullName>
    </recommendedName>
</protein>
<reference evidence="1 2" key="1">
    <citation type="journal article" date="2015" name="Nature">
        <title>rRNA introns, odd ribosomes, and small enigmatic genomes across a large radiation of phyla.</title>
        <authorList>
            <person name="Brown C.T."/>
            <person name="Hug L.A."/>
            <person name="Thomas B.C."/>
            <person name="Sharon I."/>
            <person name="Castelle C.J."/>
            <person name="Singh A."/>
            <person name="Wilkins M.J."/>
            <person name="Williams K.H."/>
            <person name="Banfield J.F."/>
        </authorList>
    </citation>
    <scope>NUCLEOTIDE SEQUENCE [LARGE SCALE GENOMIC DNA]</scope>
</reference>
<dbReference type="Proteomes" id="UP000034302">
    <property type="component" value="Unassembled WGS sequence"/>
</dbReference>
<dbReference type="InterPro" id="IPR025332">
    <property type="entry name" value="DUF4238"/>
</dbReference>
<proteinExistence type="predicted"/>
<evidence type="ECO:0008006" key="3">
    <source>
        <dbReference type="Google" id="ProtNLM"/>
    </source>
</evidence>
<evidence type="ECO:0000313" key="1">
    <source>
        <dbReference type="EMBL" id="KKP44419.1"/>
    </source>
</evidence>
<gene>
    <name evidence="1" type="ORF">UR34_C0003G0045</name>
</gene>
<dbReference type="EMBL" id="LBOV01000003">
    <property type="protein sequence ID" value="KKP44419.1"/>
    <property type="molecule type" value="Genomic_DNA"/>
</dbReference>